<proteinExistence type="inferred from homology"/>
<comment type="similarity">
    <text evidence="5">Belongs to the SAT4 family.</text>
</comment>
<dbReference type="GO" id="GO:0016020">
    <property type="term" value="C:membrane"/>
    <property type="evidence" value="ECO:0007669"/>
    <property type="project" value="UniProtKB-SubCell"/>
</dbReference>
<dbReference type="InterPro" id="IPR049326">
    <property type="entry name" value="Rhodopsin_dom_fungi"/>
</dbReference>
<name>A0A319BUS6_9EURO</name>
<keyword evidence="10" id="KW-1185">Reference proteome</keyword>
<accession>A0A319BUS6</accession>
<dbReference type="VEuPathDB" id="FungiDB:BO82DRAFT_344923"/>
<feature type="transmembrane region" description="Helical" evidence="7">
    <location>
        <begin position="15"/>
        <end position="37"/>
    </location>
</feature>
<evidence type="ECO:0000259" key="8">
    <source>
        <dbReference type="Pfam" id="PF20684"/>
    </source>
</evidence>
<gene>
    <name evidence="9" type="ORF">BO82DRAFT_344923</name>
</gene>
<protein>
    <recommendedName>
        <fullName evidence="8">Rhodopsin domain-containing protein</fullName>
    </recommendedName>
</protein>
<dbReference type="STRING" id="1448315.A0A319BUS6"/>
<organism evidence="9 10">
    <name type="scientific">Aspergillus uvarum CBS 121591</name>
    <dbReference type="NCBI Taxonomy" id="1448315"/>
    <lineage>
        <taxon>Eukaryota</taxon>
        <taxon>Fungi</taxon>
        <taxon>Dikarya</taxon>
        <taxon>Ascomycota</taxon>
        <taxon>Pezizomycotina</taxon>
        <taxon>Eurotiomycetes</taxon>
        <taxon>Eurotiomycetidae</taxon>
        <taxon>Eurotiales</taxon>
        <taxon>Aspergillaceae</taxon>
        <taxon>Aspergillus</taxon>
        <taxon>Aspergillus subgen. Circumdati</taxon>
    </lineage>
</organism>
<dbReference type="PANTHER" id="PTHR33048">
    <property type="entry name" value="PTH11-LIKE INTEGRAL MEMBRANE PROTEIN (AFU_ORTHOLOGUE AFUA_5G11245)"/>
    <property type="match status" value="1"/>
</dbReference>
<dbReference type="GeneID" id="37136419"/>
<feature type="transmembrane region" description="Helical" evidence="7">
    <location>
        <begin position="127"/>
        <end position="150"/>
    </location>
</feature>
<dbReference type="PANTHER" id="PTHR33048:SF155">
    <property type="entry name" value="INTEGRAL MEMBRANE PROTEIN"/>
    <property type="match status" value="1"/>
</dbReference>
<reference evidence="9 10" key="1">
    <citation type="submission" date="2016-12" db="EMBL/GenBank/DDBJ databases">
        <title>The genomes of Aspergillus section Nigri reveals drivers in fungal speciation.</title>
        <authorList>
            <consortium name="DOE Joint Genome Institute"/>
            <person name="Vesth T.C."/>
            <person name="Nybo J."/>
            <person name="Theobald S."/>
            <person name="Brandl J."/>
            <person name="Frisvad J.C."/>
            <person name="Nielsen K.F."/>
            <person name="Lyhne E.K."/>
            <person name="Kogle M.E."/>
            <person name="Kuo A."/>
            <person name="Riley R."/>
            <person name="Clum A."/>
            <person name="Nolan M."/>
            <person name="Lipzen A."/>
            <person name="Salamov A."/>
            <person name="Henrissat B."/>
            <person name="Wiebenga A."/>
            <person name="De Vries R.P."/>
            <person name="Grigoriev I.V."/>
            <person name="Mortensen U.H."/>
            <person name="Andersen M.R."/>
            <person name="Baker S.E."/>
        </authorList>
    </citation>
    <scope>NUCLEOTIDE SEQUENCE [LARGE SCALE GENOMIC DNA]</scope>
    <source>
        <strain evidence="9 10">CBS 121591</strain>
    </source>
</reference>
<keyword evidence="4 7" id="KW-0472">Membrane</keyword>
<comment type="subcellular location">
    <subcellularLocation>
        <location evidence="1">Membrane</location>
        <topology evidence="1">Multi-pass membrane protein</topology>
    </subcellularLocation>
</comment>
<keyword evidence="2 7" id="KW-0812">Transmembrane</keyword>
<dbReference type="Pfam" id="PF20684">
    <property type="entry name" value="Fung_rhodopsin"/>
    <property type="match status" value="1"/>
</dbReference>
<feature type="transmembrane region" description="Helical" evidence="7">
    <location>
        <begin position="49"/>
        <end position="75"/>
    </location>
</feature>
<dbReference type="Proteomes" id="UP000248340">
    <property type="component" value="Unassembled WGS sequence"/>
</dbReference>
<evidence type="ECO:0000313" key="10">
    <source>
        <dbReference type="Proteomes" id="UP000248340"/>
    </source>
</evidence>
<evidence type="ECO:0000256" key="6">
    <source>
        <dbReference type="SAM" id="MobiDB-lite"/>
    </source>
</evidence>
<dbReference type="OrthoDB" id="5331848at2759"/>
<evidence type="ECO:0000256" key="2">
    <source>
        <dbReference type="ARBA" id="ARBA00022692"/>
    </source>
</evidence>
<dbReference type="RefSeq" id="XP_025487636.1">
    <property type="nucleotide sequence ID" value="XM_025633678.1"/>
</dbReference>
<sequence>MAGTPAYDQQNKGPVLLAVMWTLTGLATVLVWARLFIRTKVVRAFGLDDRLIAISMILGLVNVIIATVAVHYGFGRHSSTIGHAATERANMTIDIGWIFGILSFAFPKMGVAALLHRILVPGFRMQCALWGLTGLVMAVAVVNILIFFTSCDPPRALWTTVSGSTCRSSSVIIGFATFNGVLSAFTDLSLAIYPSVVLWKLQMSLHKKMALCAALGMGAISACAAIIKTTHINALANVSDATYASWSLVLWTTVEADLVIIASCIPTLQPLLEFLLGKRSVASYSHPRSYPKATGYGEGGSKASNKRSRRSTMLDPTAITITSMRRDSQEEILPNELRLPVPGPTQKPGWEIQRTDHIVIEYEMETTGEGRAEGAGGAAAGRKP</sequence>
<dbReference type="EMBL" id="KZ821741">
    <property type="protein sequence ID" value="PYH77436.1"/>
    <property type="molecule type" value="Genomic_DNA"/>
</dbReference>
<keyword evidence="3 7" id="KW-1133">Transmembrane helix</keyword>
<feature type="region of interest" description="Disordered" evidence="6">
    <location>
        <begin position="285"/>
        <end position="315"/>
    </location>
</feature>
<feature type="transmembrane region" description="Helical" evidence="7">
    <location>
        <begin position="95"/>
        <end position="115"/>
    </location>
</feature>
<evidence type="ECO:0000256" key="3">
    <source>
        <dbReference type="ARBA" id="ARBA00022989"/>
    </source>
</evidence>
<evidence type="ECO:0000313" key="9">
    <source>
        <dbReference type="EMBL" id="PYH77436.1"/>
    </source>
</evidence>
<evidence type="ECO:0000256" key="1">
    <source>
        <dbReference type="ARBA" id="ARBA00004141"/>
    </source>
</evidence>
<feature type="domain" description="Rhodopsin" evidence="8">
    <location>
        <begin position="33"/>
        <end position="273"/>
    </location>
</feature>
<evidence type="ECO:0000256" key="5">
    <source>
        <dbReference type="ARBA" id="ARBA00038359"/>
    </source>
</evidence>
<feature type="transmembrane region" description="Helical" evidence="7">
    <location>
        <begin position="170"/>
        <end position="197"/>
    </location>
</feature>
<feature type="transmembrane region" description="Helical" evidence="7">
    <location>
        <begin position="209"/>
        <end position="227"/>
    </location>
</feature>
<dbReference type="InterPro" id="IPR052337">
    <property type="entry name" value="SAT4-like"/>
</dbReference>
<dbReference type="AlphaFoldDB" id="A0A319BUS6"/>
<evidence type="ECO:0000256" key="7">
    <source>
        <dbReference type="SAM" id="Phobius"/>
    </source>
</evidence>
<evidence type="ECO:0000256" key="4">
    <source>
        <dbReference type="ARBA" id="ARBA00023136"/>
    </source>
</evidence>